<dbReference type="InterPro" id="IPR009057">
    <property type="entry name" value="Homeodomain-like_sf"/>
</dbReference>
<dbReference type="RefSeq" id="WP_167077413.1">
    <property type="nucleotide sequence ID" value="NZ_VVIW01000008.1"/>
</dbReference>
<evidence type="ECO:0000256" key="4">
    <source>
        <dbReference type="PROSITE-ProRule" id="PRU00335"/>
    </source>
</evidence>
<evidence type="ECO:0000256" key="2">
    <source>
        <dbReference type="ARBA" id="ARBA00023125"/>
    </source>
</evidence>
<dbReference type="InterPro" id="IPR050109">
    <property type="entry name" value="HTH-type_TetR-like_transc_reg"/>
</dbReference>
<dbReference type="PANTHER" id="PTHR30055:SF234">
    <property type="entry name" value="HTH-TYPE TRANSCRIPTIONAL REGULATOR BETI"/>
    <property type="match status" value="1"/>
</dbReference>
<reference evidence="6 7" key="1">
    <citation type="submission" date="2019-09" db="EMBL/GenBank/DDBJ databases">
        <title>Taxonomy of Antarctic Massilia spp.: description of Massilia rubra sp. nov., Massilia aquatica sp. nov., Massilia mucilaginosa sp. nov., Massilia frigida sp. nov. isolated from streams, lakes and regoliths.</title>
        <authorList>
            <person name="Holochova P."/>
            <person name="Sedlacek I."/>
            <person name="Kralova S."/>
            <person name="Maslanova I."/>
            <person name="Busse H.-J."/>
            <person name="Stankova E."/>
            <person name="Vrbovska V."/>
            <person name="Kovarovic V."/>
            <person name="Bartak M."/>
            <person name="Svec P."/>
            <person name="Pantucek R."/>
        </authorList>
    </citation>
    <scope>NUCLEOTIDE SEQUENCE [LARGE SCALE GENOMIC DNA]</scope>
    <source>
        <strain evidence="6 7">CCM 8693</strain>
    </source>
</reference>
<accession>A0ABX0M3B5</accession>
<keyword evidence="1" id="KW-0805">Transcription regulation</keyword>
<dbReference type="PROSITE" id="PS50977">
    <property type="entry name" value="HTH_TETR_2"/>
    <property type="match status" value="1"/>
</dbReference>
<feature type="DNA-binding region" description="H-T-H motif" evidence="4">
    <location>
        <begin position="44"/>
        <end position="63"/>
    </location>
</feature>
<evidence type="ECO:0000256" key="3">
    <source>
        <dbReference type="ARBA" id="ARBA00023163"/>
    </source>
</evidence>
<keyword evidence="2 4" id="KW-0238">DNA-binding</keyword>
<keyword evidence="3" id="KW-0804">Transcription</keyword>
<protein>
    <submittedName>
        <fullName evidence="6">TetR/AcrR family transcriptional regulator</fullName>
    </submittedName>
</protein>
<organism evidence="6 7">
    <name type="scientific">Massilia aquatica</name>
    <dbReference type="NCBI Taxonomy" id="2609000"/>
    <lineage>
        <taxon>Bacteria</taxon>
        <taxon>Pseudomonadati</taxon>
        <taxon>Pseudomonadota</taxon>
        <taxon>Betaproteobacteria</taxon>
        <taxon>Burkholderiales</taxon>
        <taxon>Oxalobacteraceae</taxon>
        <taxon>Telluria group</taxon>
        <taxon>Massilia</taxon>
    </lineage>
</organism>
<comment type="caution">
    <text evidence="6">The sequence shown here is derived from an EMBL/GenBank/DDBJ whole genome shotgun (WGS) entry which is preliminary data.</text>
</comment>
<evidence type="ECO:0000313" key="7">
    <source>
        <dbReference type="Proteomes" id="UP000819052"/>
    </source>
</evidence>
<dbReference type="Gene3D" id="1.10.357.10">
    <property type="entry name" value="Tetracycline Repressor, domain 2"/>
    <property type="match status" value="1"/>
</dbReference>
<proteinExistence type="predicted"/>
<dbReference type="Proteomes" id="UP000819052">
    <property type="component" value="Unassembled WGS sequence"/>
</dbReference>
<dbReference type="SUPFAM" id="SSF46689">
    <property type="entry name" value="Homeodomain-like"/>
    <property type="match status" value="1"/>
</dbReference>
<dbReference type="Pfam" id="PF00440">
    <property type="entry name" value="TetR_N"/>
    <property type="match status" value="1"/>
</dbReference>
<keyword evidence="7" id="KW-1185">Reference proteome</keyword>
<name>A0ABX0M3B5_9BURK</name>
<dbReference type="EMBL" id="VVIW01000008">
    <property type="protein sequence ID" value="NHZ41654.1"/>
    <property type="molecule type" value="Genomic_DNA"/>
</dbReference>
<evidence type="ECO:0000313" key="6">
    <source>
        <dbReference type="EMBL" id="NHZ41654.1"/>
    </source>
</evidence>
<evidence type="ECO:0000259" key="5">
    <source>
        <dbReference type="PROSITE" id="PS50977"/>
    </source>
</evidence>
<dbReference type="PANTHER" id="PTHR30055">
    <property type="entry name" value="HTH-TYPE TRANSCRIPTIONAL REGULATOR RUTR"/>
    <property type="match status" value="1"/>
</dbReference>
<evidence type="ECO:0000256" key="1">
    <source>
        <dbReference type="ARBA" id="ARBA00023015"/>
    </source>
</evidence>
<feature type="domain" description="HTH tetR-type" evidence="5">
    <location>
        <begin position="21"/>
        <end position="81"/>
    </location>
</feature>
<sequence>MDPVEHDKRGAGGRPAAGRKGEVDARLLDAATRLFLTLGFDATSCDQVALDARAGKASIYARYANKGALFAAVIESNLARLFAADEVVHAVDSPLRERMTAACLSVVEQALQPDAVALLRLLVAEAPRLQGMALSADQVRWRMGVGRVADAIAARSSEPDEIARATVPAAQLIDIVLAPALMRALLGENEAGLMQGAKERIGAAIDFLAARGALDSWDQAAFPDTVHK</sequence>
<gene>
    <name evidence="6" type="ORF">F1609_16010</name>
</gene>
<dbReference type="InterPro" id="IPR001647">
    <property type="entry name" value="HTH_TetR"/>
</dbReference>